<protein>
    <recommendedName>
        <fullName evidence="5">C2 NT-type domain-containing protein</fullName>
    </recommendedName>
</protein>
<dbReference type="AlphaFoldDB" id="A0A0L0D7E2"/>
<dbReference type="RefSeq" id="XP_013758841.1">
    <property type="nucleotide sequence ID" value="XM_013903387.1"/>
</dbReference>
<dbReference type="GeneID" id="25564043"/>
<evidence type="ECO:0000313" key="4">
    <source>
        <dbReference type="Proteomes" id="UP000054408"/>
    </source>
</evidence>
<sequence length="294" mass="30225">MPVVRVKVFALSELRAKLAAPALRLTYGGATVAADAAGPADDDADSCMLVWNQSFEMKTSSGPSPAAPGLAGDDAQLLVELVDDGSVVGVAAVDVEYLRASHAALPRIERRHKYPQKSYKLVLLQPASLPSGAPVAVRESSIAPSGARPVARLKLALQILLKPSRSSAATVGGSSSGAGASLSPPPSPSSRGQHPRSPPPSRSPSYADLELALSKAHVRNALLEAQNNTLTERIRSLEAELAAAQATSGAPTGPDRPPLAALTATSTTNNTAASVSKLQHALDDLEGRVHGLLA</sequence>
<reference evidence="3 4" key="1">
    <citation type="submission" date="2010-05" db="EMBL/GenBank/DDBJ databases">
        <title>The Genome Sequence of Thecamonas trahens ATCC 50062.</title>
        <authorList>
            <consortium name="The Broad Institute Genome Sequencing Platform"/>
            <person name="Russ C."/>
            <person name="Cuomo C."/>
            <person name="Shea T."/>
            <person name="Young S.K."/>
            <person name="Zeng Q."/>
            <person name="Koehrsen M."/>
            <person name="Haas B."/>
            <person name="Borodovsky M."/>
            <person name="Guigo R."/>
            <person name="Alvarado L."/>
            <person name="Berlin A."/>
            <person name="Bochicchio J."/>
            <person name="Borenstein D."/>
            <person name="Chapman S."/>
            <person name="Chen Z."/>
            <person name="Freedman E."/>
            <person name="Gellesch M."/>
            <person name="Goldberg J."/>
            <person name="Griggs A."/>
            <person name="Gujja S."/>
            <person name="Heilman E."/>
            <person name="Heiman D."/>
            <person name="Hepburn T."/>
            <person name="Howarth C."/>
            <person name="Jen D."/>
            <person name="Larson L."/>
            <person name="Mehta T."/>
            <person name="Park D."/>
            <person name="Pearson M."/>
            <person name="Roberts A."/>
            <person name="Saif S."/>
            <person name="Shenoy N."/>
            <person name="Sisk P."/>
            <person name="Stolte C."/>
            <person name="Sykes S."/>
            <person name="Thomson T."/>
            <person name="Walk T."/>
            <person name="White J."/>
            <person name="Yandava C."/>
            <person name="Burger G."/>
            <person name="Gray M.W."/>
            <person name="Holland P.W.H."/>
            <person name="King N."/>
            <person name="Lang F.B.F."/>
            <person name="Roger A.J."/>
            <person name="Ruiz-Trillo I."/>
            <person name="Lander E."/>
            <person name="Nusbaum C."/>
        </authorList>
    </citation>
    <scope>NUCLEOTIDE SEQUENCE [LARGE SCALE GENOMIC DNA]</scope>
    <source>
        <strain evidence="3 4">ATCC 50062</strain>
    </source>
</reference>
<evidence type="ECO:0000256" key="1">
    <source>
        <dbReference type="SAM" id="Coils"/>
    </source>
</evidence>
<gene>
    <name evidence="3" type="ORF">AMSG_04504</name>
</gene>
<keyword evidence="1" id="KW-0175">Coiled coil</keyword>
<dbReference type="EMBL" id="GL349450">
    <property type="protein sequence ID" value="KNC48274.1"/>
    <property type="molecule type" value="Genomic_DNA"/>
</dbReference>
<evidence type="ECO:0000256" key="2">
    <source>
        <dbReference type="SAM" id="MobiDB-lite"/>
    </source>
</evidence>
<feature type="compositionally biased region" description="Low complexity" evidence="2">
    <location>
        <begin position="167"/>
        <end position="182"/>
    </location>
</feature>
<feature type="region of interest" description="Disordered" evidence="2">
    <location>
        <begin position="167"/>
        <end position="206"/>
    </location>
</feature>
<organism evidence="3 4">
    <name type="scientific">Thecamonas trahens ATCC 50062</name>
    <dbReference type="NCBI Taxonomy" id="461836"/>
    <lineage>
        <taxon>Eukaryota</taxon>
        <taxon>Apusozoa</taxon>
        <taxon>Apusomonadida</taxon>
        <taxon>Apusomonadidae</taxon>
        <taxon>Thecamonas</taxon>
    </lineage>
</organism>
<accession>A0A0L0D7E2</accession>
<proteinExistence type="predicted"/>
<feature type="coiled-coil region" evidence="1">
    <location>
        <begin position="220"/>
        <end position="247"/>
    </location>
</feature>
<keyword evidence="4" id="KW-1185">Reference proteome</keyword>
<evidence type="ECO:0000313" key="3">
    <source>
        <dbReference type="EMBL" id="KNC48274.1"/>
    </source>
</evidence>
<name>A0A0L0D7E2_THETB</name>
<evidence type="ECO:0008006" key="5">
    <source>
        <dbReference type="Google" id="ProtNLM"/>
    </source>
</evidence>
<dbReference type="Proteomes" id="UP000054408">
    <property type="component" value="Unassembled WGS sequence"/>
</dbReference>